<dbReference type="AlphaFoldDB" id="Q0TYQ4"/>
<evidence type="ECO:0000256" key="1">
    <source>
        <dbReference type="SAM" id="Phobius"/>
    </source>
</evidence>
<dbReference type="EMBL" id="CH445361">
    <property type="protein sequence ID" value="EAT77265.1"/>
    <property type="molecule type" value="Genomic_DNA"/>
</dbReference>
<dbReference type="KEGG" id="pno:SNOG_15332"/>
<keyword evidence="1" id="KW-0472">Membrane</keyword>
<feature type="transmembrane region" description="Helical" evidence="1">
    <location>
        <begin position="61"/>
        <end position="79"/>
    </location>
</feature>
<evidence type="ECO:0000313" key="3">
    <source>
        <dbReference type="Proteomes" id="UP000001055"/>
    </source>
</evidence>
<reference evidence="3" key="1">
    <citation type="journal article" date="2007" name="Plant Cell">
        <title>Dothideomycete-plant interactions illuminated by genome sequencing and EST analysis of the wheat pathogen Stagonospora nodorum.</title>
        <authorList>
            <person name="Hane J.K."/>
            <person name="Lowe R.G."/>
            <person name="Solomon P.S."/>
            <person name="Tan K.C."/>
            <person name="Schoch C.L."/>
            <person name="Spatafora J.W."/>
            <person name="Crous P.W."/>
            <person name="Kodira C."/>
            <person name="Birren B.W."/>
            <person name="Galagan J.E."/>
            <person name="Torriani S.F."/>
            <person name="McDonald B.A."/>
            <person name="Oliver R.P."/>
        </authorList>
    </citation>
    <scope>NUCLEOTIDE SEQUENCE [LARGE SCALE GENOMIC DNA]</scope>
    <source>
        <strain evidence="3">SN15 / ATCC MYA-4574 / FGSC 10173</strain>
    </source>
</reference>
<gene>
    <name evidence="2" type="ORF">SNOG_15332</name>
</gene>
<dbReference type="Proteomes" id="UP000001055">
    <property type="component" value="Unassembled WGS sequence"/>
</dbReference>
<accession>Q0TYQ4</accession>
<organism evidence="2 3">
    <name type="scientific">Phaeosphaeria nodorum (strain SN15 / ATCC MYA-4574 / FGSC 10173)</name>
    <name type="common">Glume blotch fungus</name>
    <name type="synonym">Parastagonospora nodorum</name>
    <dbReference type="NCBI Taxonomy" id="321614"/>
    <lineage>
        <taxon>Eukaryota</taxon>
        <taxon>Fungi</taxon>
        <taxon>Dikarya</taxon>
        <taxon>Ascomycota</taxon>
        <taxon>Pezizomycotina</taxon>
        <taxon>Dothideomycetes</taxon>
        <taxon>Pleosporomycetidae</taxon>
        <taxon>Pleosporales</taxon>
        <taxon>Pleosporineae</taxon>
        <taxon>Phaeosphaeriaceae</taxon>
        <taxon>Parastagonospora</taxon>
    </lineage>
</organism>
<keyword evidence="1" id="KW-0812">Transmembrane</keyword>
<dbReference type="InParanoid" id="Q0TYQ4"/>
<feature type="transmembrane region" description="Helical" evidence="1">
    <location>
        <begin position="99"/>
        <end position="118"/>
    </location>
</feature>
<dbReference type="RefSeq" id="XP_001805485.1">
    <property type="nucleotide sequence ID" value="XM_001805433.1"/>
</dbReference>
<feature type="transmembrane region" description="Helical" evidence="1">
    <location>
        <begin position="30"/>
        <end position="49"/>
    </location>
</feature>
<proteinExistence type="predicted"/>
<evidence type="ECO:0000313" key="2">
    <source>
        <dbReference type="EMBL" id="EAT77265.1"/>
    </source>
</evidence>
<dbReference type="PANTHER" id="PTHR35395:SF1">
    <property type="entry name" value="DUF6536 DOMAIN-CONTAINING PROTEIN"/>
    <property type="match status" value="1"/>
</dbReference>
<dbReference type="PANTHER" id="PTHR35395">
    <property type="entry name" value="DUF6536 DOMAIN-CONTAINING PROTEIN"/>
    <property type="match status" value="1"/>
</dbReference>
<dbReference type="STRING" id="321614.Q0TYQ4"/>
<dbReference type="GeneID" id="5982414"/>
<keyword evidence="1" id="KW-1133">Transmembrane helix</keyword>
<name>Q0TYQ4_PHANO</name>
<protein>
    <submittedName>
        <fullName evidence="2">Uncharacterized protein</fullName>
    </submittedName>
</protein>
<dbReference type="VEuPathDB" id="FungiDB:JI435_153320"/>
<sequence length="136" mass="14744">MGDAVASFLDDRDATTTNMGPISSHDCERGFTAALGVIIGLMIWGVRAINYHSLMSTSDVFRFGFGAVDPCAFILGALMPNDIVTLASIANSPQILLSFMYLANNSLFTAMLMGYEWVSYAHKRKGLRTSRKPLGA</sequence>